<dbReference type="InterPro" id="IPR001623">
    <property type="entry name" value="DnaJ_domain"/>
</dbReference>
<dbReference type="NCBIfam" id="TIGR00714">
    <property type="entry name" value="hscB"/>
    <property type="match status" value="1"/>
</dbReference>
<reference evidence="5" key="1">
    <citation type="submission" date="2022-07" db="EMBL/GenBank/DDBJ databases">
        <title>Phylogenomic reconstructions and comparative analyses of Kickxellomycotina fungi.</title>
        <authorList>
            <person name="Reynolds N.K."/>
            <person name="Stajich J.E."/>
            <person name="Barry K."/>
            <person name="Grigoriev I.V."/>
            <person name="Crous P."/>
            <person name="Smith M.E."/>
        </authorList>
    </citation>
    <scope>NUCLEOTIDE SEQUENCE</scope>
    <source>
        <strain evidence="5">BCRC 34489</strain>
    </source>
</reference>
<comment type="similarity">
    <text evidence="1">Belongs to the HscB family.</text>
</comment>
<feature type="compositionally biased region" description="Low complexity" evidence="3">
    <location>
        <begin position="9"/>
        <end position="31"/>
    </location>
</feature>
<dbReference type="InterPro" id="IPR004640">
    <property type="entry name" value="HscB"/>
</dbReference>
<dbReference type="Gene3D" id="1.10.287.110">
    <property type="entry name" value="DnaJ domain"/>
    <property type="match status" value="1"/>
</dbReference>
<dbReference type="SMART" id="SM00271">
    <property type="entry name" value="DnaJ"/>
    <property type="match status" value="1"/>
</dbReference>
<feature type="compositionally biased region" description="Basic and acidic residues" evidence="3">
    <location>
        <begin position="81"/>
        <end position="90"/>
    </location>
</feature>
<evidence type="ECO:0000256" key="2">
    <source>
        <dbReference type="ARBA" id="ARBA00023186"/>
    </source>
</evidence>
<dbReference type="AlphaFoldDB" id="A0A9W8HKF6"/>
<dbReference type="InterPro" id="IPR009073">
    <property type="entry name" value="HscB_oligo_C"/>
</dbReference>
<dbReference type="PANTHER" id="PTHR14021:SF15">
    <property type="entry name" value="IRON-SULFUR CLUSTER CO-CHAPERONE PROTEIN HSCB"/>
    <property type="match status" value="1"/>
</dbReference>
<evidence type="ECO:0000313" key="5">
    <source>
        <dbReference type="EMBL" id="KAJ2783300.1"/>
    </source>
</evidence>
<dbReference type="GO" id="GO:0051259">
    <property type="term" value="P:protein complex oligomerization"/>
    <property type="evidence" value="ECO:0007669"/>
    <property type="project" value="InterPro"/>
</dbReference>
<dbReference type="InterPro" id="IPR036869">
    <property type="entry name" value="J_dom_sf"/>
</dbReference>
<organism evidence="5 6">
    <name type="scientific">Coemansia interrupta</name>
    <dbReference type="NCBI Taxonomy" id="1126814"/>
    <lineage>
        <taxon>Eukaryota</taxon>
        <taxon>Fungi</taxon>
        <taxon>Fungi incertae sedis</taxon>
        <taxon>Zoopagomycota</taxon>
        <taxon>Kickxellomycotina</taxon>
        <taxon>Kickxellomycetes</taxon>
        <taxon>Kickxellales</taxon>
        <taxon>Kickxellaceae</taxon>
        <taxon>Coemansia</taxon>
    </lineage>
</organism>
<feature type="domain" description="J" evidence="4">
    <location>
        <begin position="287"/>
        <end position="361"/>
    </location>
</feature>
<dbReference type="GO" id="GO:0005739">
    <property type="term" value="C:mitochondrion"/>
    <property type="evidence" value="ECO:0007669"/>
    <property type="project" value="TreeGrafter"/>
</dbReference>
<evidence type="ECO:0000256" key="3">
    <source>
        <dbReference type="SAM" id="MobiDB-lite"/>
    </source>
</evidence>
<proteinExistence type="inferred from homology"/>
<sequence>MAQPRKYPSQHSAKQSSAAAHTAHTTPAHSIHQQEHPPMLPPRPHTNHSQAPPPGHHHGSQHHSQKHGPPNQTPALTHKPTAKELRKIRDPRVLEQAEVDRRLKKLHTRAKWLDSKFSCCCGLLRFGIESLVGLIPIIGDFAGVFLAVTYMNTVRRQFNVPPSIVSQMTINIAIDFVVGLVPILGDLVDTLFKANMRNYTLVANHVKKQREADNDPERGHNASKRARVAEYIPDVPLNLNAKTVAKVATAGAKAHHGAKCKHQTGQASLFCDNKECATIQPVSNDINYFDVLLNGRSPSFEVDTGELRRNFLRLQQTVHPDSYSQKERAEHSLAEAQSSWINHAYSTLKDPLLRAQYLLKLHNSEIGEEEQITDPELLMEIMDTREDIEMAQTDEQMAGIERSNDAKTKAVINDLVAAFDSGDIARAKQLTNHLQYLYRVSQAVHAWEPGKPVVISH</sequence>
<dbReference type="OrthoDB" id="448954at2759"/>
<comment type="caution">
    <text evidence="5">The sequence shown here is derived from an EMBL/GenBank/DDBJ whole genome shotgun (WGS) entry which is preliminary data.</text>
</comment>
<dbReference type="EMBL" id="JANBUM010000148">
    <property type="protein sequence ID" value="KAJ2783300.1"/>
    <property type="molecule type" value="Genomic_DNA"/>
</dbReference>
<evidence type="ECO:0000313" key="6">
    <source>
        <dbReference type="Proteomes" id="UP001140172"/>
    </source>
</evidence>
<dbReference type="InterPro" id="IPR025187">
    <property type="entry name" value="DUF4112"/>
</dbReference>
<dbReference type="Pfam" id="PF07743">
    <property type="entry name" value="HSCB_C"/>
    <property type="match status" value="1"/>
</dbReference>
<keyword evidence="6" id="KW-1185">Reference proteome</keyword>
<gene>
    <name evidence="5" type="primary">JAC1</name>
    <name evidence="5" type="ORF">GGI15_002637</name>
</gene>
<accession>A0A9W8HKF6</accession>
<protein>
    <submittedName>
        <fullName evidence="5">Molecular chaperone</fullName>
    </submittedName>
</protein>
<dbReference type="Proteomes" id="UP001140172">
    <property type="component" value="Unassembled WGS sequence"/>
</dbReference>
<evidence type="ECO:0000256" key="1">
    <source>
        <dbReference type="ARBA" id="ARBA00010476"/>
    </source>
</evidence>
<dbReference type="PROSITE" id="PS50076">
    <property type="entry name" value="DNAJ_2"/>
    <property type="match status" value="1"/>
</dbReference>
<dbReference type="Pfam" id="PF13430">
    <property type="entry name" value="DUF4112"/>
    <property type="match status" value="1"/>
</dbReference>
<feature type="compositionally biased region" description="Basic residues" evidence="3">
    <location>
        <begin position="55"/>
        <end position="66"/>
    </location>
</feature>
<keyword evidence="2" id="KW-0143">Chaperone</keyword>
<feature type="region of interest" description="Disordered" evidence="3">
    <location>
        <begin position="1"/>
        <end position="90"/>
    </location>
</feature>
<dbReference type="CDD" id="cd06257">
    <property type="entry name" value="DnaJ"/>
    <property type="match status" value="1"/>
</dbReference>
<dbReference type="Gene3D" id="1.20.1280.20">
    <property type="entry name" value="HscB, C-terminal domain"/>
    <property type="match status" value="1"/>
</dbReference>
<dbReference type="GO" id="GO:0044571">
    <property type="term" value="P:[2Fe-2S] cluster assembly"/>
    <property type="evidence" value="ECO:0007669"/>
    <property type="project" value="InterPro"/>
</dbReference>
<dbReference type="InterPro" id="IPR036386">
    <property type="entry name" value="HscB_C_sf"/>
</dbReference>
<dbReference type="SUPFAM" id="SSF46565">
    <property type="entry name" value="Chaperone J-domain"/>
    <property type="match status" value="1"/>
</dbReference>
<dbReference type="GO" id="GO:0001671">
    <property type="term" value="F:ATPase activator activity"/>
    <property type="evidence" value="ECO:0007669"/>
    <property type="project" value="InterPro"/>
</dbReference>
<evidence type="ECO:0000259" key="4">
    <source>
        <dbReference type="PROSITE" id="PS50076"/>
    </source>
</evidence>
<dbReference type="PANTHER" id="PTHR14021">
    <property type="entry name" value="IRON-SULFUR CLUSTER CO-CHAPERONE PROTEIN HSCB"/>
    <property type="match status" value="1"/>
</dbReference>
<dbReference type="SUPFAM" id="SSF47144">
    <property type="entry name" value="HSC20 (HSCB), C-terminal oligomerisation domain"/>
    <property type="match status" value="1"/>
</dbReference>
<dbReference type="GO" id="GO:0051087">
    <property type="term" value="F:protein-folding chaperone binding"/>
    <property type="evidence" value="ECO:0007669"/>
    <property type="project" value="InterPro"/>
</dbReference>
<name>A0A9W8HKF6_9FUNG</name>